<reference evidence="11 12" key="1">
    <citation type="journal article" date="2015" name="J. Biotechnol.">
        <title>Complete genome sequence of Paenibacillus beijingensis 7188(T) (=DSM 24997(T)), a novel rhizobacterium from jujube garden soil.</title>
        <authorList>
            <person name="Kwak Y."/>
            <person name="Shin J.H."/>
        </authorList>
    </citation>
    <scope>NUCLEOTIDE SEQUENCE [LARGE SCALE GENOMIC DNA]</scope>
    <source>
        <strain evidence="11 12">DSM 24997</strain>
    </source>
</reference>
<dbReference type="GO" id="GO:0003677">
    <property type="term" value="F:DNA binding"/>
    <property type="evidence" value="ECO:0007669"/>
    <property type="project" value="UniProtKB-KW"/>
</dbReference>
<keyword evidence="6" id="KW-0731">Sigma factor</keyword>
<evidence type="ECO:0000256" key="3">
    <source>
        <dbReference type="ARBA" id="ARBA00022679"/>
    </source>
</evidence>
<proteinExistence type="inferred from homology"/>
<evidence type="ECO:0000313" key="12">
    <source>
        <dbReference type="Proteomes" id="UP000032633"/>
    </source>
</evidence>
<evidence type="ECO:0000256" key="7">
    <source>
        <dbReference type="ARBA" id="ARBA00023125"/>
    </source>
</evidence>
<keyword evidence="4" id="KW-0548">Nucleotidyltransferase</keyword>
<evidence type="ECO:0000256" key="6">
    <source>
        <dbReference type="ARBA" id="ARBA00023082"/>
    </source>
</evidence>
<dbReference type="PANTHER" id="PTHR32248:SF4">
    <property type="entry name" value="RNA POLYMERASE SIGMA-54 FACTOR"/>
    <property type="match status" value="1"/>
</dbReference>
<dbReference type="STRING" id="1126833.VN24_17460"/>
<dbReference type="InterPro" id="IPR000394">
    <property type="entry name" value="RNA_pol_sigma_54"/>
</dbReference>
<sequence>MRVRRVAVEYSLHQTQSTGLAMSREMLQGLEILQLSAFDLKDYIERQLIENPALEEQGEIVFSFTPKVGVAAGNSFTERRVDPLDMVASRADTLEAILLEQLNCLRGLPKQIRFIARYIIGNLDDSGYLRMKADDIADILQVSITEAVQSLSLVRSFEPAGVAAEDLRDCLLLQLRHRPERHALAESIVTDDLDQLASGNYKVLSNKYGVSVHDIRQALEVIRSFNPRPGGFGIVEDIPYVIPDIIIRKEAGRYVITVNDKTIPRLSANTAYKQLVKDSKITDKERRFLNEHLRSAQWLLKCIEQRNATLLRIAEAISTLQTEFLDKGLSFLKPMAHKDIAEQVGLHESTVSRAVRSKYIRTPGGVFELKALFSSALQALSGESASSESVRIELQKLVSGEDRVKPYSDQQLADLLMAQGVVIARRTVAKYRKQLGIAPALQRANRR</sequence>
<dbReference type="NCBIfam" id="TIGR02395">
    <property type="entry name" value="rpoN_sigma"/>
    <property type="match status" value="1"/>
</dbReference>
<evidence type="ECO:0000256" key="1">
    <source>
        <dbReference type="ARBA" id="ARBA00008798"/>
    </source>
</evidence>
<dbReference type="GO" id="GO:0016987">
    <property type="term" value="F:sigma factor activity"/>
    <property type="evidence" value="ECO:0007669"/>
    <property type="project" value="UniProtKB-KW"/>
</dbReference>
<dbReference type="PANTHER" id="PTHR32248">
    <property type="entry name" value="RNA POLYMERASE SIGMA-54 FACTOR"/>
    <property type="match status" value="1"/>
</dbReference>
<dbReference type="PROSITE" id="PS00718">
    <property type="entry name" value="SIGMA54_2"/>
    <property type="match status" value="1"/>
</dbReference>
<dbReference type="GO" id="GO:0006352">
    <property type="term" value="P:DNA-templated transcription initiation"/>
    <property type="evidence" value="ECO:0007669"/>
    <property type="project" value="InterPro"/>
</dbReference>
<dbReference type="EMBL" id="CP011058">
    <property type="protein sequence ID" value="AJY76018.1"/>
    <property type="molecule type" value="Genomic_DNA"/>
</dbReference>
<evidence type="ECO:0000259" key="10">
    <source>
        <dbReference type="Pfam" id="PF04963"/>
    </source>
</evidence>
<feature type="domain" description="RNA polymerase sigma factor 54 core-binding" evidence="10">
    <location>
        <begin position="87"/>
        <end position="272"/>
    </location>
</feature>
<dbReference type="Gene3D" id="1.10.10.1330">
    <property type="entry name" value="RNA polymerase sigma-54 factor, core-binding domain"/>
    <property type="match status" value="1"/>
</dbReference>
<organism evidence="11 12">
    <name type="scientific">Paenibacillus beijingensis</name>
    <dbReference type="NCBI Taxonomy" id="1126833"/>
    <lineage>
        <taxon>Bacteria</taxon>
        <taxon>Bacillati</taxon>
        <taxon>Bacillota</taxon>
        <taxon>Bacilli</taxon>
        <taxon>Bacillales</taxon>
        <taxon>Paenibacillaceae</taxon>
        <taxon>Paenibacillus</taxon>
    </lineage>
</organism>
<dbReference type="InterPro" id="IPR007046">
    <property type="entry name" value="RNA_pol_sigma_54_core-bd"/>
</dbReference>
<keyword evidence="3" id="KW-0808">Transferase</keyword>
<name>A0A0D5NM58_9BACL</name>
<evidence type="ECO:0008006" key="13">
    <source>
        <dbReference type="Google" id="ProtNLM"/>
    </source>
</evidence>
<evidence type="ECO:0000259" key="9">
    <source>
        <dbReference type="Pfam" id="PF04552"/>
    </source>
</evidence>
<comment type="similarity">
    <text evidence="1">Belongs to the sigma-54 factor family.</text>
</comment>
<dbReference type="PIRSF" id="PIRSF000774">
    <property type="entry name" value="RpoN"/>
    <property type="match status" value="1"/>
</dbReference>
<keyword evidence="12" id="KW-1185">Reference proteome</keyword>
<dbReference type="InterPro" id="IPR007634">
    <property type="entry name" value="RNA_pol_sigma_54_DNA-bd"/>
</dbReference>
<keyword evidence="2" id="KW-0240">DNA-directed RNA polymerase</keyword>
<evidence type="ECO:0000256" key="2">
    <source>
        <dbReference type="ARBA" id="ARBA00022478"/>
    </source>
</evidence>
<dbReference type="GO" id="GO:0001216">
    <property type="term" value="F:DNA-binding transcription activator activity"/>
    <property type="evidence" value="ECO:0007669"/>
    <property type="project" value="InterPro"/>
</dbReference>
<dbReference type="Pfam" id="PF04963">
    <property type="entry name" value="Sigma54_CBD"/>
    <property type="match status" value="1"/>
</dbReference>
<dbReference type="PROSITE" id="PS50044">
    <property type="entry name" value="SIGMA54_3"/>
    <property type="match status" value="1"/>
</dbReference>
<reference evidence="12" key="2">
    <citation type="submission" date="2015-03" db="EMBL/GenBank/DDBJ databases">
        <title>Genome sequence of Paenibacillus beijingensis strain DSM 24997T.</title>
        <authorList>
            <person name="Kwak Y."/>
            <person name="Shin J.-H."/>
        </authorList>
    </citation>
    <scope>NUCLEOTIDE SEQUENCE [LARGE SCALE GENOMIC DNA]</scope>
    <source>
        <strain evidence="12">DSM 24997</strain>
    </source>
</reference>
<dbReference type="Proteomes" id="UP000032633">
    <property type="component" value="Chromosome"/>
</dbReference>
<dbReference type="PATRIC" id="fig|1126833.4.peg.3834"/>
<evidence type="ECO:0000256" key="4">
    <source>
        <dbReference type="ARBA" id="ARBA00022695"/>
    </source>
</evidence>
<feature type="domain" description="RNA polymerase sigma factor 54 DNA-binding" evidence="9">
    <location>
        <begin position="288"/>
        <end position="443"/>
    </location>
</feature>
<dbReference type="Pfam" id="PF04552">
    <property type="entry name" value="Sigma54_DBD"/>
    <property type="match status" value="1"/>
</dbReference>
<gene>
    <name evidence="11" type="ORF">VN24_17460</name>
</gene>
<dbReference type="GO" id="GO:0016779">
    <property type="term" value="F:nucleotidyltransferase activity"/>
    <property type="evidence" value="ECO:0007669"/>
    <property type="project" value="UniProtKB-KW"/>
</dbReference>
<dbReference type="PRINTS" id="PR00045">
    <property type="entry name" value="SIGMA54FCT"/>
</dbReference>
<evidence type="ECO:0000313" key="11">
    <source>
        <dbReference type="EMBL" id="AJY76018.1"/>
    </source>
</evidence>
<dbReference type="KEGG" id="pbj:VN24_17460"/>
<dbReference type="InterPro" id="IPR038709">
    <property type="entry name" value="RpoN_core-bd_sf"/>
</dbReference>
<dbReference type="GO" id="GO:0000428">
    <property type="term" value="C:DNA-directed RNA polymerase complex"/>
    <property type="evidence" value="ECO:0007669"/>
    <property type="project" value="UniProtKB-KW"/>
</dbReference>
<accession>A0A0D5NM58</accession>
<keyword evidence="8" id="KW-0804">Transcription</keyword>
<dbReference type="AlphaFoldDB" id="A0A0D5NM58"/>
<dbReference type="Pfam" id="PF00309">
    <property type="entry name" value="Sigma54_AID"/>
    <property type="match status" value="1"/>
</dbReference>
<dbReference type="HOGENOM" id="CLU_020569_1_1_9"/>
<evidence type="ECO:0000256" key="5">
    <source>
        <dbReference type="ARBA" id="ARBA00023015"/>
    </source>
</evidence>
<protein>
    <recommendedName>
        <fullName evidence="13">DNA-directed RNA polymerase subunit sigma</fullName>
    </recommendedName>
</protein>
<dbReference type="Gene3D" id="1.10.10.60">
    <property type="entry name" value="Homeodomain-like"/>
    <property type="match status" value="1"/>
</dbReference>
<keyword evidence="7" id="KW-0238">DNA-binding</keyword>
<evidence type="ECO:0000256" key="8">
    <source>
        <dbReference type="ARBA" id="ARBA00023163"/>
    </source>
</evidence>
<keyword evidence="5" id="KW-0805">Transcription regulation</keyword>